<evidence type="ECO:0000313" key="1">
    <source>
        <dbReference type="EMBL" id="CAK5086598.1"/>
    </source>
</evidence>
<proteinExistence type="predicted"/>
<keyword evidence="2" id="KW-1185">Reference proteome</keyword>
<dbReference type="Proteomes" id="UP001497535">
    <property type="component" value="Unassembled WGS sequence"/>
</dbReference>
<gene>
    <name evidence="1" type="ORF">MENTE1834_LOCUS34107</name>
</gene>
<organism evidence="1 2">
    <name type="scientific">Meloidogyne enterolobii</name>
    <name type="common">Root-knot nematode worm</name>
    <name type="synonym">Meloidogyne mayaguensis</name>
    <dbReference type="NCBI Taxonomy" id="390850"/>
    <lineage>
        <taxon>Eukaryota</taxon>
        <taxon>Metazoa</taxon>
        <taxon>Ecdysozoa</taxon>
        <taxon>Nematoda</taxon>
        <taxon>Chromadorea</taxon>
        <taxon>Rhabditida</taxon>
        <taxon>Tylenchina</taxon>
        <taxon>Tylenchomorpha</taxon>
        <taxon>Tylenchoidea</taxon>
        <taxon>Meloidogynidae</taxon>
        <taxon>Meloidogyninae</taxon>
        <taxon>Meloidogyne</taxon>
    </lineage>
</organism>
<comment type="caution">
    <text evidence="1">The sequence shown here is derived from an EMBL/GenBank/DDBJ whole genome shotgun (WGS) entry which is preliminary data.</text>
</comment>
<protein>
    <submittedName>
        <fullName evidence="1">Uncharacterized protein</fullName>
    </submittedName>
</protein>
<reference evidence="1" key="1">
    <citation type="submission" date="2023-11" db="EMBL/GenBank/DDBJ databases">
        <authorList>
            <person name="Poullet M."/>
        </authorList>
    </citation>
    <scope>NUCLEOTIDE SEQUENCE</scope>
    <source>
        <strain evidence="1">E1834</strain>
    </source>
</reference>
<sequence length="84" mass="10350">MKFLHYYQIERFSFLVGIFSCIHLASLLFWYKILFLVRTYSFFILYLVITLIFTYPFFIFLSIFFKIFTPVIHHVSFICFLCIF</sequence>
<name>A0ACB1A5S0_MELEN</name>
<evidence type="ECO:0000313" key="2">
    <source>
        <dbReference type="Proteomes" id="UP001497535"/>
    </source>
</evidence>
<dbReference type="EMBL" id="CAVMJV010000061">
    <property type="protein sequence ID" value="CAK5086598.1"/>
    <property type="molecule type" value="Genomic_DNA"/>
</dbReference>
<accession>A0ACB1A5S0</accession>